<evidence type="ECO:0000313" key="1">
    <source>
        <dbReference type="EMBL" id="AXV10231.1"/>
    </source>
</evidence>
<name>A0A346Y6Y4_9ACTN</name>
<evidence type="ECO:0000313" key="2">
    <source>
        <dbReference type="Proteomes" id="UP000264006"/>
    </source>
</evidence>
<keyword evidence="1" id="KW-0614">Plasmid</keyword>
<dbReference type="Proteomes" id="UP000264006">
    <property type="component" value="Plasmid pEDY32-46I"/>
</dbReference>
<dbReference type="AlphaFoldDB" id="A0A346Y6Y4"/>
<dbReference type="EMBL" id="CP031166">
    <property type="protein sequence ID" value="AXV10231.1"/>
    <property type="molecule type" value="Genomic_DNA"/>
</dbReference>
<gene>
    <name evidence="1" type="ORF">DVS28_b0491</name>
</gene>
<reference evidence="1 2" key="1">
    <citation type="submission" date="2018-09" db="EMBL/GenBank/DDBJ databases">
        <title>Complete genome sequence of Euzebya sp. DY32-46 isolated from seawater of Pacific Ocean.</title>
        <authorList>
            <person name="Xu L."/>
            <person name="Wu Y.-H."/>
            <person name="Xu X.-W."/>
        </authorList>
    </citation>
    <scope>NUCLEOTIDE SEQUENCE [LARGE SCALE GENOMIC DNA]</scope>
    <source>
        <strain evidence="1 2">DY32-46</strain>
        <plasmid evidence="2">pedy32-46i</plasmid>
    </source>
</reference>
<proteinExistence type="predicted"/>
<accession>A0A346Y6Y4</accession>
<geneLocation type="plasmid" evidence="2">
    <name>pedy32-46i</name>
</geneLocation>
<organism evidence="1 2">
    <name type="scientific">Euzebya pacifica</name>
    <dbReference type="NCBI Taxonomy" id="1608957"/>
    <lineage>
        <taxon>Bacteria</taxon>
        <taxon>Bacillati</taxon>
        <taxon>Actinomycetota</taxon>
        <taxon>Nitriliruptoria</taxon>
        <taxon>Euzebyales</taxon>
    </lineage>
</organism>
<protein>
    <submittedName>
        <fullName evidence="1">Uncharacterized protein</fullName>
    </submittedName>
</protein>
<sequence>MLADPSPQALPVRFDSNARTDADLAWLGSAGFTTVGAVNESLLHLYGILLREGPDGYLRLNRPVAGIRAIGATPPEGQERLPTTRTLEVMPDETGRFVLTHLTDYLNLTEQDIVRHALMVMRTLLEHAENGGTITPVGRAAR</sequence>
<dbReference type="KEGG" id="euz:DVS28_b0491"/>
<keyword evidence="2" id="KW-1185">Reference proteome</keyword>